<name>F2S8Y5_TRIT1</name>
<dbReference type="EMBL" id="GG698530">
    <property type="protein sequence ID" value="EGE00035.1"/>
    <property type="molecule type" value="Genomic_DNA"/>
</dbReference>
<proteinExistence type="predicted"/>
<feature type="compositionally biased region" description="Basic and acidic residues" evidence="1">
    <location>
        <begin position="14"/>
        <end position="33"/>
    </location>
</feature>
<evidence type="ECO:0000313" key="2">
    <source>
        <dbReference type="EMBL" id="EGE00035.1"/>
    </source>
</evidence>
<protein>
    <submittedName>
        <fullName evidence="2">Uncharacterized protein</fullName>
    </submittedName>
</protein>
<dbReference type="Proteomes" id="UP000009172">
    <property type="component" value="Unassembled WGS sequence"/>
</dbReference>
<accession>F2S8Y5</accession>
<dbReference type="HOGENOM" id="CLU_1866579_0_0_1"/>
<organism evidence="2 3">
    <name type="scientific">Trichophyton tonsurans (strain CBS 112818)</name>
    <name type="common">Scalp ringworm fungus</name>
    <dbReference type="NCBI Taxonomy" id="647933"/>
    <lineage>
        <taxon>Eukaryota</taxon>
        <taxon>Fungi</taxon>
        <taxon>Dikarya</taxon>
        <taxon>Ascomycota</taxon>
        <taxon>Pezizomycotina</taxon>
        <taxon>Eurotiomycetes</taxon>
        <taxon>Eurotiomycetidae</taxon>
        <taxon>Onygenales</taxon>
        <taxon>Arthrodermataceae</taxon>
        <taxon>Trichophyton</taxon>
    </lineage>
</organism>
<dbReference type="AlphaFoldDB" id="F2S8Y5"/>
<evidence type="ECO:0000313" key="3">
    <source>
        <dbReference type="Proteomes" id="UP000009172"/>
    </source>
</evidence>
<sequence length="137" mass="15616">MGMDMGRVTACGPFREREREREEEEGRKPRVEQSRAASFPSQPPSASPPSRTLEHDAVTDRHGQRVVAGREGLLAVAEQNLREFPRWMEKWDSRRPWRGEGWLLFPAIFPVLRASRGGVICPSMSDTRCRWTPGVAE</sequence>
<keyword evidence="3" id="KW-1185">Reference proteome</keyword>
<evidence type="ECO:0000256" key="1">
    <source>
        <dbReference type="SAM" id="MobiDB-lite"/>
    </source>
</evidence>
<feature type="compositionally biased region" description="Basic and acidic residues" evidence="1">
    <location>
        <begin position="52"/>
        <end position="63"/>
    </location>
</feature>
<reference evidence="3" key="1">
    <citation type="journal article" date="2012" name="MBio">
        <title>Comparative genome analysis of Trichophyton rubrum and related dermatophytes reveals candidate genes involved in infection.</title>
        <authorList>
            <person name="Martinez D.A."/>
            <person name="Oliver B.G."/>
            <person name="Graeser Y."/>
            <person name="Goldberg J.M."/>
            <person name="Li W."/>
            <person name="Martinez-Rossi N.M."/>
            <person name="Monod M."/>
            <person name="Shelest E."/>
            <person name="Barton R.C."/>
            <person name="Birch E."/>
            <person name="Brakhage A.A."/>
            <person name="Chen Z."/>
            <person name="Gurr S.J."/>
            <person name="Heiman D."/>
            <person name="Heitman J."/>
            <person name="Kosti I."/>
            <person name="Rossi A."/>
            <person name="Saif S."/>
            <person name="Samalova M."/>
            <person name="Saunders C.W."/>
            <person name="Shea T."/>
            <person name="Summerbell R.C."/>
            <person name="Xu J."/>
            <person name="Young S."/>
            <person name="Zeng Q."/>
            <person name="Birren B.W."/>
            <person name="Cuomo C.A."/>
            <person name="White T.C."/>
        </authorList>
    </citation>
    <scope>NUCLEOTIDE SEQUENCE [LARGE SCALE GENOMIC DNA]</scope>
    <source>
        <strain evidence="3">CBS 112818</strain>
    </source>
</reference>
<feature type="region of interest" description="Disordered" evidence="1">
    <location>
        <begin position="1"/>
        <end position="63"/>
    </location>
</feature>
<gene>
    <name evidence="2" type="ORF">TESG_08627</name>
</gene>